<reference evidence="4 5" key="1">
    <citation type="submission" date="2020-11" db="EMBL/GenBank/DDBJ databases">
        <title>Enhanced detection system for hospital associated transmission using whole genome sequencing surveillance.</title>
        <authorList>
            <person name="Harrison L.H."/>
            <person name="Van Tyne D."/>
            <person name="Marsh J.W."/>
            <person name="Griffith M.P."/>
            <person name="Snyder D.J."/>
            <person name="Cooper V.S."/>
            <person name="Mustapha M."/>
        </authorList>
    </citation>
    <scope>NUCLEOTIDE SEQUENCE [LARGE SCALE GENOMIC DNA]</scope>
    <source>
        <strain evidence="4 5">PSA00705</strain>
    </source>
</reference>
<name>A0ABS0KRU7_PSENT</name>
<dbReference type="Proteomes" id="UP000608450">
    <property type="component" value="Unassembled WGS sequence"/>
</dbReference>
<dbReference type="InterPro" id="IPR013491">
    <property type="entry name" value="Tape_meas_N"/>
</dbReference>
<sequence length="1095" mass="118072">MTEVELRLTADDAEARRAVSGFRAEYQKLVKDVERPLKQVSAFRDLESQLDSGARTMQRARDKVRELGNEIARAEAPSKTLQASYKASVADLQRLERVEAQQIVRLAGMRAELQAAGVDTRNLATEQAKLRAEFSQRLAGGRADAALTQARDSLGVGNIKETQLALVQLRQQYQLLVQSGDLSSKELAEAQASYRRSVDATLAKLRQLRTAIAAPASKESLAVQGDLASSFRGLSNARDALGVSAIKEAQRALVDLRGQYQLLRDSGMLSSRDLALAQANYKASVERSLARLRELRAATQQPVAPPPPVIDRITPALQNLGVERLRALQAQLRSLPADYERLSRAGFKSATEQAAAQQQLQRRVEETRREIQELTVASQGTGRLQGLINGAAGLGVGLGVTEAIGAYIKAADQVKNLQSRLRLATNDQEEFNTAQRELGRLANENQAPISSLYSLYTRLAPSLTELKRGQKDLLGVIEAVSASTRISGASAEEADASIIQFAQALGAGALRGDEFNSVAEQTPRLMRALADGLGVARGALKQMANDGQLTANVVINALLKQLPKLRAEAAALEKTTGGQFQVLANEATQAVGSIDDLTGQTKALATGLGLVSRGLKVIGDSFKAFNKGGFGALFEFDRQSTQDSAIAEVEKSIARVMAAKKELQDNGNLSILNFLRFGAADMAELDRQQAKYEEYLNNLKEAREKAENDAKQKRLAKTEAEEAKDRERNYQDQLRALDGFAGSERALQAAREAGERGFQDRIDRARQSGLAKLKGYLNQQYQELKKAQANYEQVVGETETILKPFKDLTQAFKDGTAGPAADPSYTQVQDLKLKARSRIDSDPQKAIEYANKAREALEQLLSAGTNTYGLQGVAQELEDIATAAQEVRKVRAADIQTSVQDSITSLVKQAEALKNLSVVVSWDQANEEQIKARMLALSQQIAEQLKFQVQVTAPDVDSNVARVTADKSAAPPAFATGGILRGPGTGTSDSLLVRASAGEGFINARAVSYYGPDLIHAINRLGLPRFATGGVLGPVPIPSIPAASPSLSSAAPGAGASGLAPLTLVIGDRQYSMMAPPDTTKQIRREALKGGHRRQ</sequence>
<proteinExistence type="predicted"/>
<evidence type="ECO:0000313" key="4">
    <source>
        <dbReference type="EMBL" id="MBG6290794.1"/>
    </source>
</evidence>
<keyword evidence="5" id="KW-1185">Reference proteome</keyword>
<feature type="region of interest" description="Disordered" evidence="2">
    <location>
        <begin position="1074"/>
        <end position="1095"/>
    </location>
</feature>
<organism evidence="4 5">
    <name type="scientific">Pseudomonas nitroreducens</name>
    <dbReference type="NCBI Taxonomy" id="46680"/>
    <lineage>
        <taxon>Bacteria</taxon>
        <taxon>Pseudomonadati</taxon>
        <taxon>Pseudomonadota</taxon>
        <taxon>Gammaproteobacteria</taxon>
        <taxon>Pseudomonadales</taxon>
        <taxon>Pseudomonadaceae</taxon>
        <taxon>Pseudomonas</taxon>
    </lineage>
</organism>
<feature type="coiled-coil region" evidence="1">
    <location>
        <begin position="407"/>
        <end position="444"/>
    </location>
</feature>
<evidence type="ECO:0000256" key="2">
    <source>
        <dbReference type="SAM" id="MobiDB-lite"/>
    </source>
</evidence>
<feature type="domain" description="Tape measure protein N-terminal" evidence="3">
    <location>
        <begin position="406"/>
        <end position="596"/>
    </location>
</feature>
<feature type="coiled-coil region" evidence="1">
    <location>
        <begin position="770"/>
        <end position="797"/>
    </location>
</feature>
<evidence type="ECO:0000313" key="5">
    <source>
        <dbReference type="Proteomes" id="UP000608450"/>
    </source>
</evidence>
<feature type="coiled-coil region" evidence="1">
    <location>
        <begin position="350"/>
        <end position="377"/>
    </location>
</feature>
<dbReference type="EMBL" id="JADTFC010000087">
    <property type="protein sequence ID" value="MBG6290794.1"/>
    <property type="molecule type" value="Genomic_DNA"/>
</dbReference>
<feature type="coiled-coil region" evidence="1">
    <location>
        <begin position="646"/>
        <end position="733"/>
    </location>
</feature>
<dbReference type="NCBIfam" id="TIGR02675">
    <property type="entry name" value="tape_meas_nterm"/>
    <property type="match status" value="1"/>
</dbReference>
<evidence type="ECO:0000256" key="1">
    <source>
        <dbReference type="SAM" id="Coils"/>
    </source>
</evidence>
<keyword evidence="1" id="KW-0175">Coiled coil</keyword>
<comment type="caution">
    <text evidence="4">The sequence shown here is derived from an EMBL/GenBank/DDBJ whole genome shotgun (WGS) entry which is preliminary data.</text>
</comment>
<evidence type="ECO:0000259" key="3">
    <source>
        <dbReference type="Pfam" id="PF20155"/>
    </source>
</evidence>
<gene>
    <name evidence="4" type="ORF">I5I61_25330</name>
</gene>
<dbReference type="RefSeq" id="WP_196913442.1">
    <property type="nucleotide sequence ID" value="NZ_JADTFC010000087.1"/>
</dbReference>
<accession>A0ABS0KRU7</accession>
<dbReference type="Pfam" id="PF20155">
    <property type="entry name" value="TMP_3"/>
    <property type="match status" value="1"/>
</dbReference>
<protein>
    <submittedName>
        <fullName evidence="4">Tape measure protein</fullName>
    </submittedName>
</protein>